<evidence type="ECO:0000313" key="1">
    <source>
        <dbReference type="EMBL" id="KAL2643967.1"/>
    </source>
</evidence>
<accession>A0ABD1ZCC7</accession>
<comment type="caution">
    <text evidence="1">The sequence shown here is derived from an EMBL/GenBank/DDBJ whole genome shotgun (WGS) entry which is preliminary data.</text>
</comment>
<gene>
    <name evidence="1" type="ORF">R1flu_011554</name>
</gene>
<proteinExistence type="predicted"/>
<dbReference type="EMBL" id="JBHFFA010000002">
    <property type="protein sequence ID" value="KAL2643967.1"/>
    <property type="molecule type" value="Genomic_DNA"/>
</dbReference>
<evidence type="ECO:0000313" key="2">
    <source>
        <dbReference type="Proteomes" id="UP001605036"/>
    </source>
</evidence>
<protein>
    <submittedName>
        <fullName evidence="1">Uncharacterized protein</fullName>
    </submittedName>
</protein>
<name>A0ABD1ZCC7_9MARC</name>
<sequence length="87" mass="9568">MNRHVSREFPTHNTVENVSSLSDTESEDYKLLSGSPCILSSLEARAVNVLHLQRLHTVFLLSRRIGAAGPRKSSIKGLLIAGKGWRG</sequence>
<dbReference type="Proteomes" id="UP001605036">
    <property type="component" value="Unassembled WGS sequence"/>
</dbReference>
<reference evidence="1 2" key="1">
    <citation type="submission" date="2024-09" db="EMBL/GenBank/DDBJ databases">
        <title>Chromosome-scale assembly of Riccia fluitans.</title>
        <authorList>
            <person name="Paukszto L."/>
            <person name="Sawicki J."/>
            <person name="Karawczyk K."/>
            <person name="Piernik-Szablinska J."/>
            <person name="Szczecinska M."/>
            <person name="Mazdziarz M."/>
        </authorList>
    </citation>
    <scope>NUCLEOTIDE SEQUENCE [LARGE SCALE GENOMIC DNA]</scope>
    <source>
        <strain evidence="1">Rf_01</strain>
        <tissue evidence="1">Aerial parts of the thallus</tissue>
    </source>
</reference>
<organism evidence="1 2">
    <name type="scientific">Riccia fluitans</name>
    <dbReference type="NCBI Taxonomy" id="41844"/>
    <lineage>
        <taxon>Eukaryota</taxon>
        <taxon>Viridiplantae</taxon>
        <taxon>Streptophyta</taxon>
        <taxon>Embryophyta</taxon>
        <taxon>Marchantiophyta</taxon>
        <taxon>Marchantiopsida</taxon>
        <taxon>Marchantiidae</taxon>
        <taxon>Marchantiales</taxon>
        <taxon>Ricciaceae</taxon>
        <taxon>Riccia</taxon>
    </lineage>
</organism>
<keyword evidence="2" id="KW-1185">Reference proteome</keyword>
<dbReference type="AlphaFoldDB" id="A0ABD1ZCC7"/>